<keyword evidence="2" id="KW-1185">Reference proteome</keyword>
<sequence>METNGPQGRRPVRFGAAKEFSAVAHQAAKSAFATVSGRQARLKNVAMKEAAEKDGLRVDREQTLLGPGGLPTLKSDLVKMAALWSGKGKLKGIVEVVVHQVVASGCGASSFVAAFGKKAAHHCLARGGQQKSEMSCFVIAPSELRIVVEVCAAPRAVLREKVWTVMPNMFDHFLSVRARRKVLGGLLNSEVPTEVPTSLGVGLNRGASKDIHDEGPAHAPQIVTLHIHGHSCHSFLHCCGASRCGMVVGVCRQAPNMIYSWWTRSASGPDEPQGELDKIMVPRFVLTDKAFAAPGLGADGVAGTRLVAAVVRCEECMLSVLKGDSFVARELYITNAKTSPSIPLPEGSWLGMEGNAAQWIKLYMVQVGAAGGLRFVQQARWTLTENMFVDAGMKFMVQLQSVPVPHDVWYNIDIRRWNQILHQDPTIKAYVILISNNVDEAERIKSTLAPGRAHICAETASLAVTFKQIFKDSMLRAFARGLDVVGTAVSQQVVPVQSGELNDSNQELLAVDKAEAVQPHLKGDANNDNFAAS</sequence>
<organism evidence="1 2">
    <name type="scientific">Symbiodinium microadriaticum</name>
    <name type="common">Dinoflagellate</name>
    <name type="synonym">Zooxanthella microadriatica</name>
    <dbReference type="NCBI Taxonomy" id="2951"/>
    <lineage>
        <taxon>Eukaryota</taxon>
        <taxon>Sar</taxon>
        <taxon>Alveolata</taxon>
        <taxon>Dinophyceae</taxon>
        <taxon>Suessiales</taxon>
        <taxon>Symbiodiniaceae</taxon>
        <taxon>Symbiodinium</taxon>
    </lineage>
</organism>
<dbReference type="OrthoDB" id="411102at2759"/>
<comment type="caution">
    <text evidence="1">The sequence shown here is derived from an EMBL/GenBank/DDBJ whole genome shotgun (WGS) entry which is preliminary data.</text>
</comment>
<reference evidence="1 2" key="1">
    <citation type="submission" date="2016-02" db="EMBL/GenBank/DDBJ databases">
        <title>Genome analysis of coral dinoflagellate symbionts highlights evolutionary adaptations to a symbiotic lifestyle.</title>
        <authorList>
            <person name="Aranda M."/>
            <person name="Li Y."/>
            <person name="Liew Y.J."/>
            <person name="Baumgarten S."/>
            <person name="Simakov O."/>
            <person name="Wilson M."/>
            <person name="Piel J."/>
            <person name="Ashoor H."/>
            <person name="Bougouffa S."/>
            <person name="Bajic V.B."/>
            <person name="Ryu T."/>
            <person name="Ravasi T."/>
            <person name="Bayer T."/>
            <person name="Micklem G."/>
            <person name="Kim H."/>
            <person name="Bhak J."/>
            <person name="Lajeunesse T.C."/>
            <person name="Voolstra C.R."/>
        </authorList>
    </citation>
    <scope>NUCLEOTIDE SEQUENCE [LARGE SCALE GENOMIC DNA]</scope>
    <source>
        <strain evidence="1 2">CCMP2467</strain>
    </source>
</reference>
<accession>A0A1Q9EK41</accession>
<dbReference type="Proteomes" id="UP000186817">
    <property type="component" value="Unassembled WGS sequence"/>
</dbReference>
<dbReference type="AlphaFoldDB" id="A0A1Q9EK41"/>
<gene>
    <name evidence="1" type="ORF">AK812_SmicGene8770</name>
</gene>
<proteinExistence type="predicted"/>
<protein>
    <submittedName>
        <fullName evidence="1">Uncharacterized protein</fullName>
    </submittedName>
</protein>
<evidence type="ECO:0000313" key="2">
    <source>
        <dbReference type="Proteomes" id="UP000186817"/>
    </source>
</evidence>
<dbReference type="EMBL" id="LSRX01000131">
    <property type="protein sequence ID" value="OLQ07813.1"/>
    <property type="molecule type" value="Genomic_DNA"/>
</dbReference>
<name>A0A1Q9EK41_SYMMI</name>
<evidence type="ECO:0000313" key="1">
    <source>
        <dbReference type="EMBL" id="OLQ07813.1"/>
    </source>
</evidence>